<dbReference type="InterPro" id="IPR000626">
    <property type="entry name" value="Ubiquitin-like_dom"/>
</dbReference>
<feature type="region of interest" description="Disordered" evidence="1">
    <location>
        <begin position="423"/>
        <end position="463"/>
    </location>
</feature>
<evidence type="ECO:0000313" key="3">
    <source>
        <dbReference type="EMBL" id="KAH0459002.1"/>
    </source>
</evidence>
<dbReference type="Proteomes" id="UP000775213">
    <property type="component" value="Unassembled WGS sequence"/>
</dbReference>
<dbReference type="PANTHER" id="PTHR12775:SF2">
    <property type="entry name" value="REPLICATION TERMINATION FACTOR 2"/>
    <property type="match status" value="1"/>
</dbReference>
<feature type="compositionally biased region" description="Basic and acidic residues" evidence="1">
    <location>
        <begin position="427"/>
        <end position="439"/>
    </location>
</feature>
<dbReference type="InterPro" id="IPR027799">
    <property type="entry name" value="Rtf2_RING-finger"/>
</dbReference>
<dbReference type="CDD" id="cd16653">
    <property type="entry name" value="RING-like_Rtf2"/>
    <property type="match status" value="1"/>
</dbReference>
<dbReference type="PANTHER" id="PTHR12775">
    <property type="entry name" value="PROTEIN C20ORF43 HOMOLOG"/>
    <property type="match status" value="1"/>
</dbReference>
<dbReference type="GO" id="GO:0005634">
    <property type="term" value="C:nucleus"/>
    <property type="evidence" value="ECO:0007669"/>
    <property type="project" value="TreeGrafter"/>
</dbReference>
<reference evidence="3 4" key="1">
    <citation type="journal article" date="2021" name="Hortic Res">
        <title>Chromosome-scale assembly of the Dendrobium chrysotoxum genome enhances the understanding of orchid evolution.</title>
        <authorList>
            <person name="Zhang Y."/>
            <person name="Zhang G.Q."/>
            <person name="Zhang D."/>
            <person name="Liu X.D."/>
            <person name="Xu X.Y."/>
            <person name="Sun W.H."/>
            <person name="Yu X."/>
            <person name="Zhu X."/>
            <person name="Wang Z.W."/>
            <person name="Zhao X."/>
            <person name="Zhong W.Y."/>
            <person name="Chen H."/>
            <person name="Yin W.L."/>
            <person name="Huang T."/>
            <person name="Niu S.C."/>
            <person name="Liu Z.J."/>
        </authorList>
    </citation>
    <scope>NUCLEOTIDE SEQUENCE [LARGE SCALE GENOMIC DNA]</scope>
    <source>
        <strain evidence="3">Lindl</strain>
    </source>
</reference>
<dbReference type="EMBL" id="JAGFBR010000011">
    <property type="protein sequence ID" value="KAH0459002.1"/>
    <property type="molecule type" value="Genomic_DNA"/>
</dbReference>
<dbReference type="GO" id="GO:0006274">
    <property type="term" value="P:DNA replication termination"/>
    <property type="evidence" value="ECO:0007669"/>
    <property type="project" value="TreeGrafter"/>
</dbReference>
<protein>
    <recommendedName>
        <fullName evidence="2">Ubiquitin-like domain-containing protein</fullName>
    </recommendedName>
</protein>
<evidence type="ECO:0000256" key="1">
    <source>
        <dbReference type="SAM" id="MobiDB-lite"/>
    </source>
</evidence>
<proteinExistence type="predicted"/>
<evidence type="ECO:0000259" key="2">
    <source>
        <dbReference type="PROSITE" id="PS50053"/>
    </source>
</evidence>
<dbReference type="InterPro" id="IPR029071">
    <property type="entry name" value="Ubiquitin-like_domsf"/>
</dbReference>
<evidence type="ECO:0000313" key="4">
    <source>
        <dbReference type="Proteomes" id="UP000775213"/>
    </source>
</evidence>
<name>A0AAV7GTY5_DENCH</name>
<sequence length="463" mass="51687">MASPKKMFQIFVAFPDLGLPSRSLTLSPDLTLHRLKLSLFPYQTRTQTLNSLYFSLNGKPLLDSSTLSSSGVTPSALLTLRLRVAGGGGDGGATGAESRDCYLNMYAVKKPDKVDPNETRISRWTTCALSAEPLAPPCVIDRIGNIFNKEPLVEALIHKRLPKEFNHIRGLKDMIPVHLSSIPDAGRLEMRFQCPISGLEFNGKYGFVAIKGCGHVLSVKALKEVKLSACLVCHKEFSELDKVVINGSSEEVAVLRERMKEERGRLREKKEKKVGYSLSGTKHGVDEKARSLENVGNDRCGKRFKAVDIAPVNATKEVYASIFTSSKKTEFKETYSCRDIIFLHSFQSNVYKNLTLVAFYESWYWLKILMSGLRFNTAVKDVFEHFSEWIVLRSWEGFASSSLTKRRKEDEAFDSMVGKGANYYVRSPDRPETNPDAPHHPNALGPGDVARPDSSPDESGHRT</sequence>
<dbReference type="AlphaFoldDB" id="A0AAV7GTY5"/>
<organism evidence="3 4">
    <name type="scientific">Dendrobium chrysotoxum</name>
    <name type="common">Orchid</name>
    <dbReference type="NCBI Taxonomy" id="161865"/>
    <lineage>
        <taxon>Eukaryota</taxon>
        <taxon>Viridiplantae</taxon>
        <taxon>Streptophyta</taxon>
        <taxon>Embryophyta</taxon>
        <taxon>Tracheophyta</taxon>
        <taxon>Spermatophyta</taxon>
        <taxon>Magnoliopsida</taxon>
        <taxon>Liliopsida</taxon>
        <taxon>Asparagales</taxon>
        <taxon>Orchidaceae</taxon>
        <taxon>Epidendroideae</taxon>
        <taxon>Malaxideae</taxon>
        <taxon>Dendrobiinae</taxon>
        <taxon>Dendrobium</taxon>
    </lineage>
</organism>
<comment type="caution">
    <text evidence="3">The sequence shown here is derived from an EMBL/GenBank/DDBJ whole genome shotgun (WGS) entry which is preliminary data.</text>
</comment>
<keyword evidence="4" id="KW-1185">Reference proteome</keyword>
<accession>A0AAV7GTY5</accession>
<dbReference type="PROSITE" id="PS50053">
    <property type="entry name" value="UBIQUITIN_2"/>
    <property type="match status" value="1"/>
</dbReference>
<gene>
    <name evidence="3" type="ORF">IEQ34_011816</name>
</gene>
<dbReference type="SUPFAM" id="SSF54236">
    <property type="entry name" value="Ubiquitin-like"/>
    <property type="match status" value="1"/>
</dbReference>
<dbReference type="InterPro" id="IPR006735">
    <property type="entry name" value="Rtf2"/>
</dbReference>
<dbReference type="Pfam" id="PF04641">
    <property type="entry name" value="Rtf2"/>
    <property type="match status" value="1"/>
</dbReference>
<feature type="domain" description="Ubiquitin-like" evidence="2">
    <location>
        <begin position="8"/>
        <end position="87"/>
    </location>
</feature>